<gene>
    <name evidence="3" type="ORF">SAMN05444359_111108</name>
</gene>
<accession>A0A1H9GTZ2</accession>
<evidence type="ECO:0008006" key="5">
    <source>
        <dbReference type="Google" id="ProtNLM"/>
    </source>
</evidence>
<keyword evidence="4" id="KW-1185">Reference proteome</keyword>
<feature type="chain" id="PRO_5011634647" description="PEP-CTERM protein-sorting domain-containing protein" evidence="2">
    <location>
        <begin position="23"/>
        <end position="213"/>
    </location>
</feature>
<evidence type="ECO:0000256" key="2">
    <source>
        <dbReference type="SAM" id="SignalP"/>
    </source>
</evidence>
<keyword evidence="1" id="KW-0472">Membrane</keyword>
<keyword evidence="2" id="KW-0732">Signal</keyword>
<reference evidence="4" key="1">
    <citation type="submission" date="2016-10" db="EMBL/GenBank/DDBJ databases">
        <authorList>
            <person name="Varghese N."/>
            <person name="Submissions S."/>
        </authorList>
    </citation>
    <scope>NUCLEOTIDE SEQUENCE [LARGE SCALE GENOMIC DNA]</scope>
    <source>
        <strain evidence="4">DSM 24740</strain>
    </source>
</reference>
<dbReference type="RefSeq" id="WP_090168491.1">
    <property type="nucleotide sequence ID" value="NZ_FOFB01000011.1"/>
</dbReference>
<name>A0A1H9GTZ2_9BACT</name>
<dbReference type="Proteomes" id="UP000199021">
    <property type="component" value="Unassembled WGS sequence"/>
</dbReference>
<dbReference type="InParanoid" id="A0A1H9GTZ2"/>
<organism evidence="3 4">
    <name type="scientific">Neolewinella agarilytica</name>
    <dbReference type="NCBI Taxonomy" id="478744"/>
    <lineage>
        <taxon>Bacteria</taxon>
        <taxon>Pseudomonadati</taxon>
        <taxon>Bacteroidota</taxon>
        <taxon>Saprospiria</taxon>
        <taxon>Saprospirales</taxon>
        <taxon>Lewinellaceae</taxon>
        <taxon>Neolewinella</taxon>
    </lineage>
</organism>
<dbReference type="OrthoDB" id="1177179at2"/>
<protein>
    <recommendedName>
        <fullName evidence="5">PEP-CTERM protein-sorting domain-containing protein</fullName>
    </recommendedName>
</protein>
<evidence type="ECO:0000313" key="4">
    <source>
        <dbReference type="Proteomes" id="UP000199021"/>
    </source>
</evidence>
<proteinExistence type="predicted"/>
<feature type="signal peptide" evidence="2">
    <location>
        <begin position="1"/>
        <end position="22"/>
    </location>
</feature>
<keyword evidence="1" id="KW-0812">Transmembrane</keyword>
<keyword evidence="1" id="KW-1133">Transmembrane helix</keyword>
<feature type="transmembrane region" description="Helical" evidence="1">
    <location>
        <begin position="180"/>
        <end position="200"/>
    </location>
</feature>
<evidence type="ECO:0000256" key="1">
    <source>
        <dbReference type="SAM" id="Phobius"/>
    </source>
</evidence>
<dbReference type="EMBL" id="FOFB01000011">
    <property type="protein sequence ID" value="SEQ53596.1"/>
    <property type="molecule type" value="Genomic_DNA"/>
</dbReference>
<sequence length="213" mass="23373">MKVARKFSLLLGLLCLSITAYAHQPDLSSTILAEKGDNEWVLQIRASLTAFDYEVKARFGDSAYASPEEFRELVIEHLQREIILRFNDGTITALQDGVVKLGHETTATFHIADVPGEITSLFVRNAAFSNISHNQSALYVVKEGFDRKQFVLKGSNDHSATLEVSGTHFVLAEPGGKAEYLLPMLLLIVGLAGALAYFAWSRQSSIRSAATKA</sequence>
<evidence type="ECO:0000313" key="3">
    <source>
        <dbReference type="EMBL" id="SEQ53596.1"/>
    </source>
</evidence>
<dbReference type="AlphaFoldDB" id="A0A1H9GTZ2"/>